<evidence type="ECO:0000313" key="1">
    <source>
        <dbReference type="EMBL" id="KAI4575920.1"/>
    </source>
</evidence>
<dbReference type="Proteomes" id="UP001057279">
    <property type="component" value="Linkage Group LG13"/>
</dbReference>
<comment type="caution">
    <text evidence="1">The sequence shown here is derived from an EMBL/GenBank/DDBJ whole genome shotgun (WGS) entry which is preliminary data.</text>
</comment>
<dbReference type="EMBL" id="CM043038">
    <property type="protein sequence ID" value="KAI4575920.1"/>
    <property type="molecule type" value="Genomic_DNA"/>
</dbReference>
<evidence type="ECO:0000313" key="2">
    <source>
        <dbReference type="Proteomes" id="UP001057279"/>
    </source>
</evidence>
<sequence>MSQLTVFPLLFLQTENSEVPMIFLKVEKRKLEILDSNPLSDGTLSSEGYATEKGRTVLSTSSQGGPEQVRDFLERVARAGFITGHQNLNPKGRATESSYFTQAANIQPDCEECSVSPDANRAKKVTVNTGSDFCRPDSFEKPFPSQAEDAKLPNCCPRNAALLLYGQKRINATGKCRDGQCKDKGSWVLRGVYVVGEWRSHPRYSGIGLFEKKLCVLLPNGYLLG</sequence>
<organism evidence="1 2">
    <name type="scientific">Ovis ammon polii x Ovis aries</name>
    <dbReference type="NCBI Taxonomy" id="2918886"/>
    <lineage>
        <taxon>Eukaryota</taxon>
        <taxon>Metazoa</taxon>
        <taxon>Chordata</taxon>
        <taxon>Craniata</taxon>
        <taxon>Vertebrata</taxon>
        <taxon>Euteleostomi</taxon>
        <taxon>Mammalia</taxon>
        <taxon>Eutheria</taxon>
        <taxon>Laurasiatheria</taxon>
        <taxon>Artiodactyla</taxon>
        <taxon>Ruminantia</taxon>
        <taxon>Pecora</taxon>
        <taxon>Bovidae</taxon>
        <taxon>Caprinae</taxon>
        <taxon>Ovis</taxon>
    </lineage>
</organism>
<reference evidence="1" key="1">
    <citation type="submission" date="2022-03" db="EMBL/GenBank/DDBJ databases">
        <title>Genomic analyses of argali, domestic sheep and their hybrids provide insights into chromosomal evolution, heterosis and genetic basis of agronomic traits.</title>
        <authorList>
            <person name="Li M."/>
        </authorList>
    </citation>
    <scope>NUCLEOTIDE SEQUENCE</scope>
    <source>
        <strain evidence="1">F1 hybrid</strain>
    </source>
</reference>
<gene>
    <name evidence="1" type="ORF">MJG53_012123</name>
</gene>
<keyword evidence="2" id="KW-1185">Reference proteome</keyword>
<protein>
    <submittedName>
        <fullName evidence="1">Uncharacterized protein</fullName>
    </submittedName>
</protein>
<proteinExistence type="predicted"/>
<accession>A0ACB9UQP6</accession>
<name>A0ACB9UQP6_9CETA</name>